<organism evidence="2 3">
    <name type="scientific">Haloechinothrix salitolerans</name>
    <dbReference type="NCBI Taxonomy" id="926830"/>
    <lineage>
        <taxon>Bacteria</taxon>
        <taxon>Bacillati</taxon>
        <taxon>Actinomycetota</taxon>
        <taxon>Actinomycetes</taxon>
        <taxon>Pseudonocardiales</taxon>
        <taxon>Pseudonocardiaceae</taxon>
        <taxon>Haloechinothrix</taxon>
    </lineage>
</organism>
<evidence type="ECO:0000256" key="1">
    <source>
        <dbReference type="SAM" id="MobiDB-lite"/>
    </source>
</evidence>
<keyword evidence="3" id="KW-1185">Reference proteome</keyword>
<name>A0ABW2C3N0_9PSEU</name>
<proteinExistence type="predicted"/>
<dbReference type="Proteomes" id="UP001596337">
    <property type="component" value="Unassembled WGS sequence"/>
</dbReference>
<feature type="region of interest" description="Disordered" evidence="1">
    <location>
        <begin position="1"/>
        <end position="47"/>
    </location>
</feature>
<accession>A0ABW2C3N0</accession>
<evidence type="ECO:0000313" key="3">
    <source>
        <dbReference type="Proteomes" id="UP001596337"/>
    </source>
</evidence>
<dbReference type="EMBL" id="JBHSXX010000001">
    <property type="protein sequence ID" value="MFC6869935.1"/>
    <property type="molecule type" value="Genomic_DNA"/>
</dbReference>
<reference evidence="3" key="1">
    <citation type="journal article" date="2019" name="Int. J. Syst. Evol. Microbiol.">
        <title>The Global Catalogue of Microorganisms (GCM) 10K type strain sequencing project: providing services to taxonomists for standard genome sequencing and annotation.</title>
        <authorList>
            <consortium name="The Broad Institute Genomics Platform"/>
            <consortium name="The Broad Institute Genome Sequencing Center for Infectious Disease"/>
            <person name="Wu L."/>
            <person name="Ma J."/>
        </authorList>
    </citation>
    <scope>NUCLEOTIDE SEQUENCE [LARGE SCALE GENOMIC DNA]</scope>
    <source>
        <strain evidence="3">KCTC 32255</strain>
    </source>
</reference>
<sequence length="47" mass="5156">MSRAPRLADGARGMERHNALNPVEYQADQSRRDEHGPSGVYGESSQA</sequence>
<comment type="caution">
    <text evidence="2">The sequence shown here is derived from an EMBL/GenBank/DDBJ whole genome shotgun (WGS) entry which is preliminary data.</text>
</comment>
<gene>
    <name evidence="2" type="ORF">ACFQGD_22590</name>
</gene>
<protein>
    <submittedName>
        <fullName evidence="2">Uncharacterized protein</fullName>
    </submittedName>
</protein>
<dbReference type="RefSeq" id="WP_345404058.1">
    <property type="nucleotide sequence ID" value="NZ_BAABLA010000116.1"/>
</dbReference>
<evidence type="ECO:0000313" key="2">
    <source>
        <dbReference type="EMBL" id="MFC6869935.1"/>
    </source>
</evidence>